<evidence type="ECO:0000256" key="1">
    <source>
        <dbReference type="SAM" id="MobiDB-lite"/>
    </source>
</evidence>
<name>A0A151NR63_ALLMI</name>
<accession>A0A151NR63</accession>
<sequence length="85" mass="9461">MSTADKLHRRFSLVRFFEVLQQKPVTSHCSVTPSATDRYLCRLEALGEKFSMPEIMGPSKKSAKTRQTHSAPGSVGTITYRSTAN</sequence>
<feature type="region of interest" description="Disordered" evidence="1">
    <location>
        <begin position="52"/>
        <end position="85"/>
    </location>
</feature>
<protein>
    <submittedName>
        <fullName evidence="2">Uncharacterized protein</fullName>
    </submittedName>
</protein>
<gene>
    <name evidence="2" type="ORF">Y1Q_0004854</name>
</gene>
<keyword evidence="3" id="KW-1185">Reference proteome</keyword>
<dbReference type="AlphaFoldDB" id="A0A151NR63"/>
<evidence type="ECO:0000313" key="2">
    <source>
        <dbReference type="EMBL" id="KYO39223.1"/>
    </source>
</evidence>
<proteinExistence type="predicted"/>
<evidence type="ECO:0000313" key="3">
    <source>
        <dbReference type="Proteomes" id="UP000050525"/>
    </source>
</evidence>
<comment type="caution">
    <text evidence="2">The sequence shown here is derived from an EMBL/GenBank/DDBJ whole genome shotgun (WGS) entry which is preliminary data.</text>
</comment>
<dbReference type="Proteomes" id="UP000050525">
    <property type="component" value="Unassembled WGS sequence"/>
</dbReference>
<dbReference type="EMBL" id="AKHW03002337">
    <property type="protein sequence ID" value="KYO39223.1"/>
    <property type="molecule type" value="Genomic_DNA"/>
</dbReference>
<organism evidence="2 3">
    <name type="scientific">Alligator mississippiensis</name>
    <name type="common">American alligator</name>
    <dbReference type="NCBI Taxonomy" id="8496"/>
    <lineage>
        <taxon>Eukaryota</taxon>
        <taxon>Metazoa</taxon>
        <taxon>Chordata</taxon>
        <taxon>Craniata</taxon>
        <taxon>Vertebrata</taxon>
        <taxon>Euteleostomi</taxon>
        <taxon>Archelosauria</taxon>
        <taxon>Archosauria</taxon>
        <taxon>Crocodylia</taxon>
        <taxon>Alligatoridae</taxon>
        <taxon>Alligatorinae</taxon>
        <taxon>Alligator</taxon>
    </lineage>
</organism>
<feature type="compositionally biased region" description="Polar residues" evidence="1">
    <location>
        <begin position="68"/>
        <end position="85"/>
    </location>
</feature>
<reference evidence="2 3" key="1">
    <citation type="journal article" date="2012" name="Genome Biol.">
        <title>Sequencing three crocodilian genomes to illuminate the evolution of archosaurs and amniotes.</title>
        <authorList>
            <person name="St John J.A."/>
            <person name="Braun E.L."/>
            <person name="Isberg S.R."/>
            <person name="Miles L.G."/>
            <person name="Chong A.Y."/>
            <person name="Gongora J."/>
            <person name="Dalzell P."/>
            <person name="Moran C."/>
            <person name="Bed'hom B."/>
            <person name="Abzhanov A."/>
            <person name="Burgess S.C."/>
            <person name="Cooksey A.M."/>
            <person name="Castoe T.A."/>
            <person name="Crawford N.G."/>
            <person name="Densmore L.D."/>
            <person name="Drew J.C."/>
            <person name="Edwards S.V."/>
            <person name="Faircloth B.C."/>
            <person name="Fujita M.K."/>
            <person name="Greenwold M.J."/>
            <person name="Hoffmann F.G."/>
            <person name="Howard J.M."/>
            <person name="Iguchi T."/>
            <person name="Janes D.E."/>
            <person name="Khan S.Y."/>
            <person name="Kohno S."/>
            <person name="de Koning A.J."/>
            <person name="Lance S.L."/>
            <person name="McCarthy F.M."/>
            <person name="McCormack J.E."/>
            <person name="Merchant M.E."/>
            <person name="Peterson D.G."/>
            <person name="Pollock D.D."/>
            <person name="Pourmand N."/>
            <person name="Raney B.J."/>
            <person name="Roessler K.A."/>
            <person name="Sanford J.R."/>
            <person name="Sawyer R.H."/>
            <person name="Schmidt C.J."/>
            <person name="Triplett E.W."/>
            <person name="Tuberville T.D."/>
            <person name="Venegas-Anaya M."/>
            <person name="Howard J.T."/>
            <person name="Jarvis E.D."/>
            <person name="Guillette L.J.Jr."/>
            <person name="Glenn T.C."/>
            <person name="Green R.E."/>
            <person name="Ray D.A."/>
        </authorList>
    </citation>
    <scope>NUCLEOTIDE SEQUENCE [LARGE SCALE GENOMIC DNA]</scope>
    <source>
        <strain evidence="2">KSC_2009_1</strain>
    </source>
</reference>